<dbReference type="PANTHER" id="PTHR42993:SF1">
    <property type="entry name" value="MAOC-LIKE DEHYDRATASE DOMAIN-CONTAINING PROTEIN"/>
    <property type="match status" value="1"/>
</dbReference>
<name>A0A679IXX5_VARPD</name>
<accession>A0A679IXX5</accession>
<dbReference type="SUPFAM" id="SSF54637">
    <property type="entry name" value="Thioesterase/thiol ester dehydrase-isomerase"/>
    <property type="match status" value="1"/>
</dbReference>
<dbReference type="Gene3D" id="3.10.129.10">
    <property type="entry name" value="Hotdog Thioesterase"/>
    <property type="match status" value="1"/>
</dbReference>
<feature type="domain" description="MaoC-like" evidence="1">
    <location>
        <begin position="17"/>
        <end position="116"/>
    </location>
</feature>
<dbReference type="RefSeq" id="WP_339088006.1">
    <property type="nucleotide sequence ID" value="NZ_LR743507.1"/>
</dbReference>
<keyword evidence="2" id="KW-0456">Lyase</keyword>
<dbReference type="InterPro" id="IPR029069">
    <property type="entry name" value="HotDog_dom_sf"/>
</dbReference>
<dbReference type="Pfam" id="PF01575">
    <property type="entry name" value="MaoC_dehydratas"/>
    <property type="match status" value="1"/>
</dbReference>
<sequence length="156" mass="17660">MLERLRQKVGHEGFSGWHCITQEMVESYSALSGDGEGEWIHLDPERASREAGYGGTIVQGFFQVSHLIRLTGEAMRTLLPFDSNHALNYGFDRLRFVRPMPVGARFRARVRIMDVTPKPDESFLLKEEVLLELEDGTVTLAAEWLFFLGPRALPPA</sequence>
<organism evidence="2">
    <name type="scientific">Variovorax paradoxus</name>
    <dbReference type="NCBI Taxonomy" id="34073"/>
    <lineage>
        <taxon>Bacteria</taxon>
        <taxon>Pseudomonadati</taxon>
        <taxon>Pseudomonadota</taxon>
        <taxon>Betaproteobacteria</taxon>
        <taxon>Burkholderiales</taxon>
        <taxon>Comamonadaceae</taxon>
        <taxon>Variovorax</taxon>
    </lineage>
</organism>
<evidence type="ECO:0000259" key="1">
    <source>
        <dbReference type="Pfam" id="PF01575"/>
    </source>
</evidence>
<gene>
    <name evidence="2" type="ORF">VVAX_00233</name>
</gene>
<reference evidence="2" key="1">
    <citation type="submission" date="2019-12" db="EMBL/GenBank/DDBJ databases">
        <authorList>
            <person name="Cremers G."/>
        </authorList>
    </citation>
    <scope>NUCLEOTIDE SEQUENCE</scope>
    <source>
        <strain evidence="2">Vvax</strain>
    </source>
</reference>
<dbReference type="EC" id="4.2.1.17" evidence="2"/>
<proteinExistence type="predicted"/>
<dbReference type="GO" id="GO:0004300">
    <property type="term" value="F:enoyl-CoA hydratase activity"/>
    <property type="evidence" value="ECO:0007669"/>
    <property type="project" value="UniProtKB-EC"/>
</dbReference>
<dbReference type="InterPro" id="IPR002539">
    <property type="entry name" value="MaoC-like_dom"/>
</dbReference>
<dbReference type="EMBL" id="LR743507">
    <property type="protein sequence ID" value="CAA2099429.1"/>
    <property type="molecule type" value="Genomic_DNA"/>
</dbReference>
<dbReference type="AlphaFoldDB" id="A0A679IXX5"/>
<evidence type="ECO:0000313" key="2">
    <source>
        <dbReference type="EMBL" id="CAA2099429.1"/>
    </source>
</evidence>
<dbReference type="PANTHER" id="PTHR42993">
    <property type="entry name" value="MAOC-LIKE DEHYDRATASE DOMAIN-CONTAINING PROTEIN"/>
    <property type="match status" value="1"/>
</dbReference>
<protein>
    <submittedName>
        <fullName evidence="2">Putative enoyl-CoA hydratase 1</fullName>
        <ecNumber evidence="2">4.2.1.17</ecNumber>
    </submittedName>
</protein>